<dbReference type="CDD" id="cd06261">
    <property type="entry name" value="TM_PBP2"/>
    <property type="match status" value="1"/>
</dbReference>
<evidence type="ECO:0000313" key="9">
    <source>
        <dbReference type="EMBL" id="GAA3769095.1"/>
    </source>
</evidence>
<evidence type="ECO:0000313" key="10">
    <source>
        <dbReference type="Proteomes" id="UP001500540"/>
    </source>
</evidence>
<feature type="domain" description="ABC transmembrane type-1" evidence="8">
    <location>
        <begin position="83"/>
        <end position="293"/>
    </location>
</feature>
<gene>
    <name evidence="9" type="ORF">GCM10022240_21920</name>
</gene>
<evidence type="ECO:0000256" key="6">
    <source>
        <dbReference type="ARBA" id="ARBA00023136"/>
    </source>
</evidence>
<keyword evidence="3" id="KW-1003">Cell membrane</keyword>
<evidence type="ECO:0000259" key="8">
    <source>
        <dbReference type="PROSITE" id="PS50928"/>
    </source>
</evidence>
<comment type="similarity">
    <text evidence="7">Belongs to the binding-protein-dependent transport system permease family.</text>
</comment>
<evidence type="ECO:0000256" key="4">
    <source>
        <dbReference type="ARBA" id="ARBA00022692"/>
    </source>
</evidence>
<dbReference type="Pfam" id="PF19300">
    <property type="entry name" value="BPD_transp_1_N"/>
    <property type="match status" value="1"/>
</dbReference>
<evidence type="ECO:0000256" key="7">
    <source>
        <dbReference type="RuleBase" id="RU363032"/>
    </source>
</evidence>
<evidence type="ECO:0000256" key="2">
    <source>
        <dbReference type="ARBA" id="ARBA00022448"/>
    </source>
</evidence>
<keyword evidence="10" id="KW-1185">Reference proteome</keyword>
<dbReference type="Gene3D" id="1.10.3720.10">
    <property type="entry name" value="MetI-like"/>
    <property type="match status" value="1"/>
</dbReference>
<comment type="caution">
    <text evidence="9">The sequence shown here is derived from an EMBL/GenBank/DDBJ whole genome shotgun (WGS) entry which is preliminary data.</text>
</comment>
<sequence length="307" mass="32533">MGVVLGVCVLTFFLINALPGNVATAVLGDQATPDQIAALTKELGLDQPLPQRFLAWLGAALRGDLGSSLVNHQPVWDAVSQRVPATLELVVLALVIAIVCAIPTAVLAARNPGGILDRLLGLLSFSFLATPSFLVGLLLILVLSIAVRAFPVSGWIPLTQDPIGNLTTAFLPALTLAATPFAYFARLLRADMVEQLTREDYVTTARAKGVPRPAILFRHVLRNSVFPMMTMVGLTTSLLVGGSVVVESIFGVPGIGLLLIQSITSRDVPIVLGVVVFVATSVVIVNLVIDMLYGVVDPRIRHDHADA</sequence>
<feature type="transmembrane region" description="Helical" evidence="7">
    <location>
        <begin position="166"/>
        <end position="188"/>
    </location>
</feature>
<protein>
    <submittedName>
        <fullName evidence="9">ABC transporter permease</fullName>
    </submittedName>
</protein>
<keyword evidence="6 7" id="KW-0472">Membrane</keyword>
<dbReference type="Proteomes" id="UP001500540">
    <property type="component" value="Unassembled WGS sequence"/>
</dbReference>
<dbReference type="EMBL" id="BAABAF010000007">
    <property type="protein sequence ID" value="GAA3769095.1"/>
    <property type="molecule type" value="Genomic_DNA"/>
</dbReference>
<reference evidence="10" key="1">
    <citation type="journal article" date="2019" name="Int. J. Syst. Evol. Microbiol.">
        <title>The Global Catalogue of Microorganisms (GCM) 10K type strain sequencing project: providing services to taxonomists for standard genome sequencing and annotation.</title>
        <authorList>
            <consortium name="The Broad Institute Genomics Platform"/>
            <consortium name="The Broad Institute Genome Sequencing Center for Infectious Disease"/>
            <person name="Wu L."/>
            <person name="Ma J."/>
        </authorList>
    </citation>
    <scope>NUCLEOTIDE SEQUENCE [LARGE SCALE GENOMIC DNA]</scope>
    <source>
        <strain evidence="10">JCM 16950</strain>
    </source>
</reference>
<feature type="transmembrane region" description="Helical" evidence="7">
    <location>
        <begin position="270"/>
        <end position="293"/>
    </location>
</feature>
<dbReference type="InterPro" id="IPR000515">
    <property type="entry name" value="MetI-like"/>
</dbReference>
<dbReference type="PROSITE" id="PS50928">
    <property type="entry name" value="ABC_TM1"/>
    <property type="match status" value="1"/>
</dbReference>
<feature type="transmembrane region" description="Helical" evidence="7">
    <location>
        <begin position="120"/>
        <end position="146"/>
    </location>
</feature>
<evidence type="ECO:0000256" key="5">
    <source>
        <dbReference type="ARBA" id="ARBA00022989"/>
    </source>
</evidence>
<dbReference type="PANTHER" id="PTHR43163">
    <property type="entry name" value="DIPEPTIDE TRANSPORT SYSTEM PERMEASE PROTEIN DPPB-RELATED"/>
    <property type="match status" value="1"/>
</dbReference>
<dbReference type="InterPro" id="IPR035906">
    <property type="entry name" value="MetI-like_sf"/>
</dbReference>
<accession>A0ABP7GM64</accession>
<proteinExistence type="inferred from homology"/>
<keyword evidence="4 7" id="KW-0812">Transmembrane</keyword>
<comment type="subcellular location">
    <subcellularLocation>
        <location evidence="1 7">Cell membrane</location>
        <topology evidence="1 7">Multi-pass membrane protein</topology>
    </subcellularLocation>
</comment>
<dbReference type="InterPro" id="IPR045621">
    <property type="entry name" value="BPD_transp_1_N"/>
</dbReference>
<dbReference type="SUPFAM" id="SSF161098">
    <property type="entry name" value="MetI-like"/>
    <property type="match status" value="1"/>
</dbReference>
<dbReference type="Pfam" id="PF00528">
    <property type="entry name" value="BPD_transp_1"/>
    <property type="match status" value="1"/>
</dbReference>
<keyword evidence="2 7" id="KW-0813">Transport</keyword>
<organism evidence="9 10">
    <name type="scientific">Microbacterium kribbense</name>
    <dbReference type="NCBI Taxonomy" id="433645"/>
    <lineage>
        <taxon>Bacteria</taxon>
        <taxon>Bacillati</taxon>
        <taxon>Actinomycetota</taxon>
        <taxon>Actinomycetes</taxon>
        <taxon>Micrococcales</taxon>
        <taxon>Microbacteriaceae</taxon>
        <taxon>Microbacterium</taxon>
    </lineage>
</organism>
<evidence type="ECO:0000256" key="1">
    <source>
        <dbReference type="ARBA" id="ARBA00004651"/>
    </source>
</evidence>
<evidence type="ECO:0000256" key="3">
    <source>
        <dbReference type="ARBA" id="ARBA00022475"/>
    </source>
</evidence>
<name>A0ABP7GM64_9MICO</name>
<feature type="transmembrane region" description="Helical" evidence="7">
    <location>
        <begin position="225"/>
        <end position="250"/>
    </location>
</feature>
<feature type="transmembrane region" description="Helical" evidence="7">
    <location>
        <begin position="89"/>
        <end position="108"/>
    </location>
</feature>
<dbReference type="PANTHER" id="PTHR43163:SF6">
    <property type="entry name" value="DIPEPTIDE TRANSPORT SYSTEM PERMEASE PROTEIN DPPB-RELATED"/>
    <property type="match status" value="1"/>
</dbReference>
<keyword evidence="5 7" id="KW-1133">Transmembrane helix</keyword>